<accession>A0AAD7K1G5</accession>
<dbReference type="InterPro" id="IPR023213">
    <property type="entry name" value="CAT-like_dom_sf"/>
</dbReference>
<comment type="caution">
    <text evidence="1">The sequence shown here is derived from an EMBL/GenBank/DDBJ whole genome shotgun (WGS) entry which is preliminary data.</text>
</comment>
<reference evidence="1" key="1">
    <citation type="submission" date="2023-03" db="EMBL/GenBank/DDBJ databases">
        <title>Massive genome expansion in bonnet fungi (Mycena s.s.) driven by repeated elements and novel gene families across ecological guilds.</title>
        <authorList>
            <consortium name="Lawrence Berkeley National Laboratory"/>
            <person name="Harder C.B."/>
            <person name="Miyauchi S."/>
            <person name="Viragh M."/>
            <person name="Kuo A."/>
            <person name="Thoen E."/>
            <person name="Andreopoulos B."/>
            <person name="Lu D."/>
            <person name="Skrede I."/>
            <person name="Drula E."/>
            <person name="Henrissat B."/>
            <person name="Morin E."/>
            <person name="Kohler A."/>
            <person name="Barry K."/>
            <person name="LaButti K."/>
            <person name="Morin E."/>
            <person name="Salamov A."/>
            <person name="Lipzen A."/>
            <person name="Mereny Z."/>
            <person name="Hegedus B."/>
            <person name="Baldrian P."/>
            <person name="Stursova M."/>
            <person name="Weitz H."/>
            <person name="Taylor A."/>
            <person name="Grigoriev I.V."/>
            <person name="Nagy L.G."/>
            <person name="Martin F."/>
            <person name="Kauserud H."/>
        </authorList>
    </citation>
    <scope>NUCLEOTIDE SEQUENCE</scope>
    <source>
        <strain evidence="1">CBHHK182m</strain>
    </source>
</reference>
<dbReference type="Gene3D" id="3.30.559.10">
    <property type="entry name" value="Chloramphenicol acetyltransferase-like domain"/>
    <property type="match status" value="1"/>
</dbReference>
<sequence length="566" mass="63322">MFCKLPICYPATGKPTFSFSPCSHHPQKTAMSGWMQTGRNDHRVYVRPLGLNELSFYYDSHFNGTADILTYTTIQVPAEGASYINPENVTRTWCALKSRFPLLGATIQLHNSLPQFVVAEERLKSIAPSEILFSSVPSVEEARNAADVELHGKRKLSDDLLARLVVQSRADAPSTYHVLIHIAHLITDGVGNASLLGELLRLLSSQGDHSVPNLEARLSLAVAAESLVPIVKMSVARQRWRRAAGQIIRQLQDAKRTGGQTLPRFYGPIATRLPARSGCLRVAPLFCAGESLPIMQNLRKHGLSVGNALPVLAQVAMARVLSRRYVRGEIGAEEWDFRKKQPYHTAGPIDLRPFLDKSWYRNGGQTNVSLNIGFFYFTLGFTSLGPPNLAPGDSPPEFGELMTPERFWLRCNRMKKLASVYLNHPLLFEIGEARLADKITNSRQVAAKWEKDPESYVRPGEVEEQNVSAIDQIKRGTVMSHGWSSFKDVFKSSHESLIRLEEVQQWLHCRTGELYLGAGSYGGGLYLLLYFDANVFSEETVQEWVEETKEAMAWYLCETQALTSKL</sequence>
<evidence type="ECO:0000313" key="2">
    <source>
        <dbReference type="Proteomes" id="UP001215598"/>
    </source>
</evidence>
<dbReference type="SUPFAM" id="SSF52777">
    <property type="entry name" value="CoA-dependent acyltransferases"/>
    <property type="match status" value="1"/>
</dbReference>
<name>A0AAD7K1G5_9AGAR</name>
<dbReference type="Proteomes" id="UP001215598">
    <property type="component" value="Unassembled WGS sequence"/>
</dbReference>
<evidence type="ECO:0000313" key="1">
    <source>
        <dbReference type="EMBL" id="KAJ7774921.1"/>
    </source>
</evidence>
<proteinExistence type="predicted"/>
<organism evidence="1 2">
    <name type="scientific">Mycena metata</name>
    <dbReference type="NCBI Taxonomy" id="1033252"/>
    <lineage>
        <taxon>Eukaryota</taxon>
        <taxon>Fungi</taxon>
        <taxon>Dikarya</taxon>
        <taxon>Basidiomycota</taxon>
        <taxon>Agaricomycotina</taxon>
        <taxon>Agaricomycetes</taxon>
        <taxon>Agaricomycetidae</taxon>
        <taxon>Agaricales</taxon>
        <taxon>Marasmiineae</taxon>
        <taxon>Mycenaceae</taxon>
        <taxon>Mycena</taxon>
    </lineage>
</organism>
<dbReference type="EMBL" id="JARKIB010000011">
    <property type="protein sequence ID" value="KAJ7774921.1"/>
    <property type="molecule type" value="Genomic_DNA"/>
</dbReference>
<keyword evidence="2" id="KW-1185">Reference proteome</keyword>
<protein>
    <submittedName>
        <fullName evidence="1">Uncharacterized protein</fullName>
    </submittedName>
</protein>
<gene>
    <name evidence="1" type="ORF">B0H16DRAFT_1508866</name>
</gene>
<dbReference type="AlphaFoldDB" id="A0AAD7K1G5"/>